<keyword evidence="2" id="KW-0808">Transferase</keyword>
<dbReference type="EC" id="2.3.1.-" evidence="2"/>
<evidence type="ECO:0000313" key="3">
    <source>
        <dbReference type="Proteomes" id="UP001431775"/>
    </source>
</evidence>
<name>A0ABT6Q535_9PROT</name>
<evidence type="ECO:0000313" key="2">
    <source>
        <dbReference type="EMBL" id="MDI2111914.1"/>
    </source>
</evidence>
<comment type="caution">
    <text evidence="2">The sequence shown here is derived from an EMBL/GenBank/DDBJ whole genome shotgun (WGS) entry which is preliminary data.</text>
</comment>
<reference evidence="2" key="1">
    <citation type="submission" date="2023-05" db="EMBL/GenBank/DDBJ databases">
        <title>Whole genome sequence of Commensalibacter sp.</title>
        <authorList>
            <person name="Charoenyingcharoen P."/>
            <person name="Yukphan P."/>
        </authorList>
    </citation>
    <scope>NUCLEOTIDE SEQUENCE</scope>
    <source>
        <strain evidence="2">TBRC 10068</strain>
    </source>
</reference>
<dbReference type="Proteomes" id="UP001431775">
    <property type="component" value="Unassembled WGS sequence"/>
</dbReference>
<proteinExistence type="predicted"/>
<dbReference type="Gene3D" id="3.40.630.30">
    <property type="match status" value="1"/>
</dbReference>
<dbReference type="SUPFAM" id="SSF55729">
    <property type="entry name" value="Acyl-CoA N-acyltransferases (Nat)"/>
    <property type="match status" value="1"/>
</dbReference>
<dbReference type="RefSeq" id="WP_281461598.1">
    <property type="nucleotide sequence ID" value="NZ_JASBAN010000001.1"/>
</dbReference>
<dbReference type="GO" id="GO:0016746">
    <property type="term" value="F:acyltransferase activity"/>
    <property type="evidence" value="ECO:0007669"/>
    <property type="project" value="UniProtKB-KW"/>
</dbReference>
<gene>
    <name evidence="2" type="ORF">QJV33_01175</name>
</gene>
<organism evidence="2 3">
    <name type="scientific">Commensalibacter nepenthis</name>
    <dbReference type="NCBI Taxonomy" id="3043872"/>
    <lineage>
        <taxon>Bacteria</taxon>
        <taxon>Pseudomonadati</taxon>
        <taxon>Pseudomonadota</taxon>
        <taxon>Alphaproteobacteria</taxon>
        <taxon>Acetobacterales</taxon>
        <taxon>Acetobacteraceae</taxon>
    </lineage>
</organism>
<dbReference type="Pfam" id="PF13673">
    <property type="entry name" value="Acetyltransf_10"/>
    <property type="match status" value="1"/>
</dbReference>
<feature type="domain" description="N-acetyltransferase" evidence="1">
    <location>
        <begin position="1"/>
        <end position="139"/>
    </location>
</feature>
<sequence length="144" mass="17045">MTPYHIHQIQLEDCLPLRRDILWPSFDLQDCIEPGDENAIHYGYLINNQVISCLSVFYRTPSRRQIRKFATASKYQNQRIGSTLFKTVLQKLKNDNVSSIYLNARSTAVRFYEKFNFTYFDTEFTKNNVTFFPMELNLINAQIE</sequence>
<keyword evidence="2" id="KW-0012">Acyltransferase</keyword>
<dbReference type="PROSITE" id="PS51186">
    <property type="entry name" value="GNAT"/>
    <property type="match status" value="1"/>
</dbReference>
<dbReference type="InterPro" id="IPR016181">
    <property type="entry name" value="Acyl_CoA_acyltransferase"/>
</dbReference>
<protein>
    <submittedName>
        <fullName evidence="2">GNAT family N-acetyltransferase</fullName>
        <ecNumber evidence="2">2.3.1.-</ecNumber>
    </submittedName>
</protein>
<evidence type="ECO:0000259" key="1">
    <source>
        <dbReference type="PROSITE" id="PS51186"/>
    </source>
</evidence>
<accession>A0ABT6Q535</accession>
<dbReference type="EMBL" id="JASBAN010000001">
    <property type="protein sequence ID" value="MDI2111914.1"/>
    <property type="molecule type" value="Genomic_DNA"/>
</dbReference>
<dbReference type="CDD" id="cd04301">
    <property type="entry name" value="NAT_SF"/>
    <property type="match status" value="1"/>
</dbReference>
<keyword evidence="3" id="KW-1185">Reference proteome</keyword>
<dbReference type="InterPro" id="IPR000182">
    <property type="entry name" value="GNAT_dom"/>
</dbReference>